<evidence type="ECO:0000313" key="3">
    <source>
        <dbReference type="Proteomes" id="UP000009374"/>
    </source>
</evidence>
<accession>C6HZ86</accession>
<gene>
    <name evidence="2" type="ORF">UBAL3_94530062a</name>
</gene>
<evidence type="ECO:0000313" key="2">
    <source>
        <dbReference type="EMBL" id="EES52097.1"/>
    </source>
</evidence>
<name>C6HZ86_9BACT</name>
<organism evidence="2 3">
    <name type="scientific">Leptospirillum ferrodiazotrophum</name>
    <dbReference type="NCBI Taxonomy" id="412449"/>
    <lineage>
        <taxon>Bacteria</taxon>
        <taxon>Pseudomonadati</taxon>
        <taxon>Nitrospirota</taxon>
        <taxon>Nitrospiria</taxon>
        <taxon>Nitrospirales</taxon>
        <taxon>Nitrospiraceae</taxon>
        <taxon>Leptospirillum</taxon>
    </lineage>
</organism>
<dbReference type="AlphaFoldDB" id="C6HZ86"/>
<dbReference type="Proteomes" id="UP000009374">
    <property type="component" value="Unassembled WGS sequence"/>
</dbReference>
<sequence length="161" mass="17131">MGTKLPSAGLLSLLCLLWGTETLPARAFKLPDLPRKPPDKAIHPLPSRHFSGRLEGLDLRHHPMTLTAILGEGHPLVFRFAGVLVPDTMVLSGGKAVGVKALKKGQMIRIDYQEGGGAGEIRKIFLLPMDSPSPKGVASPPSGKNPPPKTLPPSGLRTSSR</sequence>
<evidence type="ECO:0000256" key="1">
    <source>
        <dbReference type="SAM" id="MobiDB-lite"/>
    </source>
</evidence>
<dbReference type="EMBL" id="GG693880">
    <property type="protein sequence ID" value="EES52097.1"/>
    <property type="molecule type" value="Genomic_DNA"/>
</dbReference>
<protein>
    <submittedName>
        <fullName evidence="2">Uncharacterized protein</fullName>
    </submittedName>
</protein>
<reference evidence="2 3" key="1">
    <citation type="journal article" date="2009" name="Appl. Environ. Microbiol.">
        <title>Community genomic and proteomic analyses of chemoautotrophic iron-oxidizing "Leptospirillum rubarum" (Group II) and "Leptospirillum ferrodiazotrophum" (Group III) bacteria in acid mine drainage biofilms.</title>
        <authorList>
            <person name="Goltsman D.S."/>
            <person name="Denef V.J."/>
            <person name="Singer S.W."/>
            <person name="VerBerkmoes N.C."/>
            <person name="Lefsrud M."/>
            <person name="Mueller R.S."/>
            <person name="Dick G.J."/>
            <person name="Sun C.L."/>
            <person name="Wheeler K.E."/>
            <person name="Zemla A."/>
            <person name="Baker B.J."/>
            <person name="Hauser L."/>
            <person name="Land M."/>
            <person name="Shah M.B."/>
            <person name="Thelen M.P."/>
            <person name="Hettich R.L."/>
            <person name="Banfield J.F."/>
        </authorList>
    </citation>
    <scope>NUCLEOTIDE SEQUENCE [LARGE SCALE GENOMIC DNA]</scope>
</reference>
<proteinExistence type="predicted"/>
<keyword evidence="3" id="KW-1185">Reference proteome</keyword>
<feature type="region of interest" description="Disordered" evidence="1">
    <location>
        <begin position="129"/>
        <end position="161"/>
    </location>
</feature>